<dbReference type="AlphaFoldDB" id="A0A1H3E8R0"/>
<reference evidence="2" key="1">
    <citation type="submission" date="2016-10" db="EMBL/GenBank/DDBJ databases">
        <authorList>
            <person name="Varghese N."/>
            <person name="Submissions S."/>
        </authorList>
    </citation>
    <scope>NUCLEOTIDE SEQUENCE [LARGE SCALE GENOMIC DNA]</scope>
    <source>
        <strain evidence="2">DSM 27839</strain>
    </source>
</reference>
<proteinExistence type="predicted"/>
<organism evidence="1 2">
    <name type="scientific">Ruegeria halocynthiae</name>
    <dbReference type="NCBI Taxonomy" id="985054"/>
    <lineage>
        <taxon>Bacteria</taxon>
        <taxon>Pseudomonadati</taxon>
        <taxon>Pseudomonadota</taxon>
        <taxon>Alphaproteobacteria</taxon>
        <taxon>Rhodobacterales</taxon>
        <taxon>Roseobacteraceae</taxon>
        <taxon>Ruegeria</taxon>
    </lineage>
</organism>
<protein>
    <submittedName>
        <fullName evidence="1">Uncharacterized protein</fullName>
    </submittedName>
</protein>
<dbReference type="EMBL" id="FNNP01000010">
    <property type="protein sequence ID" value="SDX75045.1"/>
    <property type="molecule type" value="Genomic_DNA"/>
</dbReference>
<accession>A0A1H3E8R0</accession>
<sequence length="75" mass="8116">MRSILISLYGDWMWSDDRIEKVSAEIEEISRTKENCINVMTVSGIGPMISTAMDAAIGEGEAGCVANFLSELTGT</sequence>
<evidence type="ECO:0000313" key="1">
    <source>
        <dbReference type="EMBL" id="SDX75045.1"/>
    </source>
</evidence>
<dbReference type="Proteomes" id="UP000183400">
    <property type="component" value="Unassembled WGS sequence"/>
</dbReference>
<keyword evidence="2" id="KW-1185">Reference proteome</keyword>
<gene>
    <name evidence="1" type="ORF">SAMN05444358_110102</name>
</gene>
<name>A0A1H3E8R0_9RHOB</name>
<evidence type="ECO:0000313" key="2">
    <source>
        <dbReference type="Proteomes" id="UP000183400"/>
    </source>
</evidence>